<name>A0AAN6TH54_9PEZI</name>
<dbReference type="GO" id="GO:0003677">
    <property type="term" value="F:DNA binding"/>
    <property type="evidence" value="ECO:0007669"/>
    <property type="project" value="InterPro"/>
</dbReference>
<keyword evidence="2" id="KW-0479">Metal-binding</keyword>
<proteinExistence type="predicted"/>
<dbReference type="SMART" id="SM00906">
    <property type="entry name" value="Fungal_trans"/>
    <property type="match status" value="1"/>
</dbReference>
<accession>A0AAN6TH54</accession>
<evidence type="ECO:0000313" key="9">
    <source>
        <dbReference type="Proteomes" id="UP001302812"/>
    </source>
</evidence>
<feature type="region of interest" description="Disordered" evidence="6">
    <location>
        <begin position="53"/>
        <end position="83"/>
    </location>
</feature>
<dbReference type="AlphaFoldDB" id="A0AAN6TH54"/>
<dbReference type="InterPro" id="IPR007219">
    <property type="entry name" value="XnlR_reg_dom"/>
</dbReference>
<dbReference type="EMBL" id="MU853337">
    <property type="protein sequence ID" value="KAK4114330.1"/>
    <property type="molecule type" value="Genomic_DNA"/>
</dbReference>
<keyword evidence="4" id="KW-0804">Transcription</keyword>
<feature type="region of interest" description="Disordered" evidence="6">
    <location>
        <begin position="1"/>
        <end position="20"/>
    </location>
</feature>
<evidence type="ECO:0000256" key="6">
    <source>
        <dbReference type="SAM" id="MobiDB-lite"/>
    </source>
</evidence>
<dbReference type="GO" id="GO:0008270">
    <property type="term" value="F:zinc ion binding"/>
    <property type="evidence" value="ECO:0007669"/>
    <property type="project" value="InterPro"/>
</dbReference>
<evidence type="ECO:0000313" key="8">
    <source>
        <dbReference type="EMBL" id="KAK4114330.1"/>
    </source>
</evidence>
<feature type="compositionally biased region" description="Polar residues" evidence="6">
    <location>
        <begin position="776"/>
        <end position="785"/>
    </location>
</feature>
<dbReference type="PANTHER" id="PTHR47338">
    <property type="entry name" value="ZN(II)2CYS6 TRANSCRIPTION FACTOR (EUROFUNG)-RELATED"/>
    <property type="match status" value="1"/>
</dbReference>
<comment type="subcellular location">
    <subcellularLocation>
        <location evidence="1">Nucleus</location>
    </subcellularLocation>
</comment>
<reference evidence="8" key="2">
    <citation type="submission" date="2023-05" db="EMBL/GenBank/DDBJ databases">
        <authorList>
            <consortium name="Lawrence Berkeley National Laboratory"/>
            <person name="Steindorff A."/>
            <person name="Hensen N."/>
            <person name="Bonometti L."/>
            <person name="Westerberg I."/>
            <person name="Brannstrom I.O."/>
            <person name="Guillou S."/>
            <person name="Cros-Aarteil S."/>
            <person name="Calhoun S."/>
            <person name="Haridas S."/>
            <person name="Kuo A."/>
            <person name="Mondo S."/>
            <person name="Pangilinan J."/>
            <person name="Riley R."/>
            <person name="Labutti K."/>
            <person name="Andreopoulos B."/>
            <person name="Lipzen A."/>
            <person name="Chen C."/>
            <person name="Yanf M."/>
            <person name="Daum C."/>
            <person name="Ng V."/>
            <person name="Clum A."/>
            <person name="Ohm R."/>
            <person name="Martin F."/>
            <person name="Silar P."/>
            <person name="Natvig D."/>
            <person name="Lalanne C."/>
            <person name="Gautier V."/>
            <person name="Ament-Velasquez S.L."/>
            <person name="Kruys A."/>
            <person name="Hutchinson M.I."/>
            <person name="Powell A.J."/>
            <person name="Barry K."/>
            <person name="Miller A.N."/>
            <person name="Grigoriev I.V."/>
            <person name="Debuchy R."/>
            <person name="Gladieux P."/>
            <person name="Thoren M.H."/>
            <person name="Johannesson H."/>
        </authorList>
    </citation>
    <scope>NUCLEOTIDE SEQUENCE</scope>
    <source>
        <strain evidence="8">CBS 508.74</strain>
    </source>
</reference>
<dbReference type="Proteomes" id="UP001302812">
    <property type="component" value="Unassembled WGS sequence"/>
</dbReference>
<evidence type="ECO:0000256" key="3">
    <source>
        <dbReference type="ARBA" id="ARBA00023015"/>
    </source>
</evidence>
<gene>
    <name evidence="8" type="ORF">N656DRAFT_706104</name>
</gene>
<evidence type="ECO:0000256" key="1">
    <source>
        <dbReference type="ARBA" id="ARBA00004123"/>
    </source>
</evidence>
<dbReference type="CDD" id="cd12148">
    <property type="entry name" value="fungal_TF_MHR"/>
    <property type="match status" value="1"/>
</dbReference>
<organism evidence="8 9">
    <name type="scientific">Canariomyces notabilis</name>
    <dbReference type="NCBI Taxonomy" id="2074819"/>
    <lineage>
        <taxon>Eukaryota</taxon>
        <taxon>Fungi</taxon>
        <taxon>Dikarya</taxon>
        <taxon>Ascomycota</taxon>
        <taxon>Pezizomycotina</taxon>
        <taxon>Sordariomycetes</taxon>
        <taxon>Sordariomycetidae</taxon>
        <taxon>Sordariales</taxon>
        <taxon>Chaetomiaceae</taxon>
        <taxon>Canariomyces</taxon>
    </lineage>
</organism>
<feature type="domain" description="Xylanolytic transcriptional activator regulatory" evidence="7">
    <location>
        <begin position="235"/>
        <end position="317"/>
    </location>
</feature>
<dbReference type="GO" id="GO:0006351">
    <property type="term" value="P:DNA-templated transcription"/>
    <property type="evidence" value="ECO:0007669"/>
    <property type="project" value="InterPro"/>
</dbReference>
<comment type="caution">
    <text evidence="8">The sequence shown here is derived from an EMBL/GenBank/DDBJ whole genome shotgun (WGS) entry which is preliminary data.</text>
</comment>
<feature type="compositionally biased region" description="Polar residues" evidence="6">
    <location>
        <begin position="630"/>
        <end position="639"/>
    </location>
</feature>
<sequence length="792" mass="85995">MSNSPEDALSEASPASASAQAFEPLACVSCRSRKLKSQVEGLLKAVGKQRVQETASPNVGQIGGSSSVEAGAENVGTSLPKPPQNEPIGMGGAWFPMSPTESAPKDDFYQHGELLGLGQFETLPPFEMIEDLHNIFFETYGQSLPVVHRDNYLRSFHSPPHMRPPMCLQYAIWTMGANGHPKYGCYHDALYRRARQYLEADELKGLGEYFITLGHAQAWALVAADEAKCLLYTRAAMSSARCVRLVGMMGLHRLDDGLSEELPMAPMIAPAKTWAETEERRRLFWGSFCIDSYASISTGWPSMIDVTTHLPASEEAFTTGVEEKSWPLLDVFKGASYSTFGANVVVCYIFGQLLKHAHRPMPDDRPEDTEYGPFWKRHRELDNMLSSAFMFLPERFRLPSNVRDPLAVQANLNLHAAAICLHNAACEKADKFKLPHIKQTSRTRALTAAQEIVDIIKLTSHLRRGYSPLMALSLYCAASVYVAQAKENPIECNSTNLELIMRAMEAVGRQHLITNAYLNQLLQDLERNGVSGLVSFRPSTGHENKITQGIPVIVRGSISRHSKVQPPLPGRLPLGAPQGIAPDPAAGIGAASCAPRIEIYPYSEKGDGGDRASKRIRTSAPTAARPAHTNVPSSSSWSSERAGPSSMDNKPAPALFGYPGGWFYSLKYMESSTTTTTLPHRTGSPATGSRSVPANIERIETAFTQQALGTSAPLGGVSASYSPNTNTATATAGDAQNLDVFELGEWGAANPESFYAMLTDVFESGDNEYDDGGLGTSQSHDNGGMSSWAPGN</sequence>
<keyword evidence="3" id="KW-0805">Transcription regulation</keyword>
<keyword evidence="5" id="KW-0539">Nucleus</keyword>
<evidence type="ECO:0000259" key="7">
    <source>
        <dbReference type="SMART" id="SM00906"/>
    </source>
</evidence>
<evidence type="ECO:0000256" key="2">
    <source>
        <dbReference type="ARBA" id="ARBA00022723"/>
    </source>
</evidence>
<feature type="region of interest" description="Disordered" evidence="6">
    <location>
        <begin position="766"/>
        <end position="792"/>
    </location>
</feature>
<evidence type="ECO:0000256" key="4">
    <source>
        <dbReference type="ARBA" id="ARBA00023163"/>
    </source>
</evidence>
<keyword evidence="9" id="KW-1185">Reference proteome</keyword>
<dbReference type="Pfam" id="PF04082">
    <property type="entry name" value="Fungal_trans"/>
    <property type="match status" value="1"/>
</dbReference>
<feature type="compositionally biased region" description="Basic and acidic residues" evidence="6">
    <location>
        <begin position="604"/>
        <end position="613"/>
    </location>
</feature>
<dbReference type="InterPro" id="IPR050815">
    <property type="entry name" value="TF_fung"/>
</dbReference>
<dbReference type="GO" id="GO:0000981">
    <property type="term" value="F:DNA-binding transcription factor activity, RNA polymerase II-specific"/>
    <property type="evidence" value="ECO:0007669"/>
    <property type="project" value="InterPro"/>
</dbReference>
<evidence type="ECO:0000256" key="5">
    <source>
        <dbReference type="ARBA" id="ARBA00023242"/>
    </source>
</evidence>
<reference evidence="8" key="1">
    <citation type="journal article" date="2023" name="Mol. Phylogenet. Evol.">
        <title>Genome-scale phylogeny and comparative genomics of the fungal order Sordariales.</title>
        <authorList>
            <person name="Hensen N."/>
            <person name="Bonometti L."/>
            <person name="Westerberg I."/>
            <person name="Brannstrom I.O."/>
            <person name="Guillou S."/>
            <person name="Cros-Aarteil S."/>
            <person name="Calhoun S."/>
            <person name="Haridas S."/>
            <person name="Kuo A."/>
            <person name="Mondo S."/>
            <person name="Pangilinan J."/>
            <person name="Riley R."/>
            <person name="LaButti K."/>
            <person name="Andreopoulos B."/>
            <person name="Lipzen A."/>
            <person name="Chen C."/>
            <person name="Yan M."/>
            <person name="Daum C."/>
            <person name="Ng V."/>
            <person name="Clum A."/>
            <person name="Steindorff A."/>
            <person name="Ohm R.A."/>
            <person name="Martin F."/>
            <person name="Silar P."/>
            <person name="Natvig D.O."/>
            <person name="Lalanne C."/>
            <person name="Gautier V."/>
            <person name="Ament-Velasquez S.L."/>
            <person name="Kruys A."/>
            <person name="Hutchinson M.I."/>
            <person name="Powell A.J."/>
            <person name="Barry K."/>
            <person name="Miller A.N."/>
            <person name="Grigoriev I.V."/>
            <person name="Debuchy R."/>
            <person name="Gladieux P."/>
            <person name="Hiltunen Thoren M."/>
            <person name="Johannesson H."/>
        </authorList>
    </citation>
    <scope>NUCLEOTIDE SEQUENCE</scope>
    <source>
        <strain evidence="8">CBS 508.74</strain>
    </source>
</reference>
<dbReference type="RefSeq" id="XP_064671900.1">
    <property type="nucleotide sequence ID" value="XM_064811328.1"/>
</dbReference>
<dbReference type="GeneID" id="89935453"/>
<dbReference type="GO" id="GO:0005634">
    <property type="term" value="C:nucleus"/>
    <property type="evidence" value="ECO:0007669"/>
    <property type="project" value="UniProtKB-SubCell"/>
</dbReference>
<dbReference type="PANTHER" id="PTHR47338:SF10">
    <property type="entry name" value="TRANSCRIPTION FACTOR DOMAIN-CONTAINING PROTEIN-RELATED"/>
    <property type="match status" value="1"/>
</dbReference>
<feature type="region of interest" description="Disordered" evidence="6">
    <location>
        <begin position="602"/>
        <end position="648"/>
    </location>
</feature>
<protein>
    <recommendedName>
        <fullName evidence="7">Xylanolytic transcriptional activator regulatory domain-containing protein</fullName>
    </recommendedName>
</protein>
<feature type="compositionally biased region" description="Polar residues" evidence="6">
    <location>
        <begin position="53"/>
        <end position="68"/>
    </location>
</feature>